<organism evidence="11">
    <name type="scientific">freshwater metagenome</name>
    <dbReference type="NCBI Taxonomy" id="449393"/>
    <lineage>
        <taxon>unclassified sequences</taxon>
        <taxon>metagenomes</taxon>
        <taxon>ecological metagenomes</taxon>
    </lineage>
</organism>
<keyword evidence="6" id="KW-0662">Pyridine nucleotide biosynthesis</keyword>
<dbReference type="Pfam" id="PF02910">
    <property type="entry name" value="Succ_DH_flav_C"/>
    <property type="match status" value="1"/>
</dbReference>
<gene>
    <name evidence="11" type="ORF">UFOPK1572_00375</name>
</gene>
<accession>A0A6J6CRJ8</accession>
<dbReference type="SUPFAM" id="SSF56425">
    <property type="entry name" value="Succinate dehydrogenase/fumarate reductase flavoprotein, catalytic domain"/>
    <property type="match status" value="1"/>
</dbReference>
<dbReference type="EC" id="1.4.3.16" evidence="4"/>
<evidence type="ECO:0000256" key="5">
    <source>
        <dbReference type="ARBA" id="ARBA00022630"/>
    </source>
</evidence>
<dbReference type="GO" id="GO:0034628">
    <property type="term" value="P:'de novo' NAD+ biosynthetic process from L-aspartate"/>
    <property type="evidence" value="ECO:0007669"/>
    <property type="project" value="TreeGrafter"/>
</dbReference>
<protein>
    <recommendedName>
        <fullName evidence="4">L-aspartate oxidase</fullName>
        <ecNumber evidence="4">1.4.3.16</ecNumber>
    </recommendedName>
</protein>
<dbReference type="PANTHER" id="PTHR42716:SF2">
    <property type="entry name" value="L-ASPARTATE OXIDASE, CHLOROPLASTIC"/>
    <property type="match status" value="1"/>
</dbReference>
<dbReference type="InterPro" id="IPR037099">
    <property type="entry name" value="Fum_R/Succ_DH_flav-like_C_sf"/>
</dbReference>
<dbReference type="Pfam" id="PF00890">
    <property type="entry name" value="FAD_binding_2"/>
    <property type="match status" value="1"/>
</dbReference>
<comment type="cofactor">
    <cofactor evidence="1">
        <name>FAD</name>
        <dbReference type="ChEBI" id="CHEBI:57692"/>
    </cofactor>
</comment>
<evidence type="ECO:0000256" key="6">
    <source>
        <dbReference type="ARBA" id="ARBA00022642"/>
    </source>
</evidence>
<dbReference type="UniPathway" id="UPA00253">
    <property type="reaction ID" value="UER00326"/>
</dbReference>
<dbReference type="InterPro" id="IPR027477">
    <property type="entry name" value="Succ_DH/fumarate_Rdtase_cat_sf"/>
</dbReference>
<dbReference type="EMBL" id="CAEZTC010000031">
    <property type="protein sequence ID" value="CAB4554112.1"/>
    <property type="molecule type" value="Genomic_DNA"/>
</dbReference>
<sequence length="547" mass="57247">MSVSRRLPRQLAAPDPTWSVETDVVVLGSGAAGLSAALAARPVREVILVTKDTLDAGSTNWAQGGLAAVLDPNDSLENHVADTLAAGAGLCDEHAVRTLVDEAPTAIRYLMELGAAFDSGDTSGEIALTREGGHSHRRIVHAGGDQSGAEVQRTLDESVRLAGVQVVERAFALDLVTGVRADGTRAVAGVRVAMLDRSGGVQSVGIVHARAVVIATGGYGQVYASTSNPPAVTGDGIALALRAGVEAADLEFIQFHPTVLWSGPDATGQQALISEAVRGEGAILIDAAGQRVMEGVHPQKDLAPRDVVATAISQRMAEAPAGVHDHVYLDARRIENFEDRFPSITASCRNIGIDPVHELIPVAPAAHYVCGGVIANLDGVTSLPGLFVVGEAARTGVHGANRLASNSLTEGVVAGTRVGRALSWQLPEQVHVADIDTDGELIDSYHRSALRSAMSRYVGVLRSPEGLAAADAILQTLAGNASSEVVPTRKSFEATNMLTIATAVVSAALMRKESRGCHRRTDFDAPSSQWQRHLTCRIVNGELEVQV</sequence>
<dbReference type="PANTHER" id="PTHR42716">
    <property type="entry name" value="L-ASPARTATE OXIDASE"/>
    <property type="match status" value="1"/>
</dbReference>
<dbReference type="NCBIfam" id="NF005867">
    <property type="entry name" value="PRK07804.1"/>
    <property type="match status" value="1"/>
</dbReference>
<feature type="domain" description="FAD-dependent oxidoreductase 2 FAD-binding" evidence="9">
    <location>
        <begin position="23"/>
        <end position="408"/>
    </location>
</feature>
<evidence type="ECO:0000256" key="8">
    <source>
        <dbReference type="ARBA" id="ARBA00023002"/>
    </source>
</evidence>
<evidence type="ECO:0000256" key="7">
    <source>
        <dbReference type="ARBA" id="ARBA00022827"/>
    </source>
</evidence>
<evidence type="ECO:0000259" key="10">
    <source>
        <dbReference type="Pfam" id="PF02910"/>
    </source>
</evidence>
<dbReference type="InterPro" id="IPR036188">
    <property type="entry name" value="FAD/NAD-bd_sf"/>
</dbReference>
<evidence type="ECO:0000256" key="4">
    <source>
        <dbReference type="ARBA" id="ARBA00012173"/>
    </source>
</evidence>
<proteinExistence type="inferred from homology"/>
<keyword evidence="5" id="KW-0285">Flavoprotein</keyword>
<dbReference type="InterPro" id="IPR015939">
    <property type="entry name" value="Fum_Rdtase/Succ_DH_flav-like_C"/>
</dbReference>
<dbReference type="PRINTS" id="PR00368">
    <property type="entry name" value="FADPNR"/>
</dbReference>
<keyword evidence="8" id="KW-0560">Oxidoreductase</keyword>
<keyword evidence="7" id="KW-0274">FAD</keyword>
<dbReference type="GO" id="GO:0008734">
    <property type="term" value="F:L-aspartate oxidase activity"/>
    <property type="evidence" value="ECO:0007669"/>
    <property type="project" value="UniProtKB-EC"/>
</dbReference>
<feature type="domain" description="Fumarate reductase/succinate dehydrogenase flavoprotein-like C-terminal" evidence="10">
    <location>
        <begin position="447"/>
        <end position="536"/>
    </location>
</feature>
<dbReference type="Gene3D" id="1.20.58.100">
    <property type="entry name" value="Fumarate reductase/succinate dehydrogenase flavoprotein-like, C-terminal domain"/>
    <property type="match status" value="1"/>
</dbReference>
<evidence type="ECO:0000313" key="11">
    <source>
        <dbReference type="EMBL" id="CAB4554112.1"/>
    </source>
</evidence>
<comment type="similarity">
    <text evidence="3">Belongs to the FAD-dependent oxidoreductase 2 family. NadB subfamily.</text>
</comment>
<comment type="pathway">
    <text evidence="2">Cofactor biosynthesis; NAD(+) biosynthesis; iminoaspartate from L-aspartate (oxidase route): step 1/1.</text>
</comment>
<evidence type="ECO:0000256" key="2">
    <source>
        <dbReference type="ARBA" id="ARBA00004950"/>
    </source>
</evidence>
<dbReference type="Gene3D" id="3.50.50.60">
    <property type="entry name" value="FAD/NAD(P)-binding domain"/>
    <property type="match status" value="1"/>
</dbReference>
<dbReference type="SUPFAM" id="SSF51905">
    <property type="entry name" value="FAD/NAD(P)-binding domain"/>
    <property type="match status" value="1"/>
</dbReference>
<dbReference type="FunFam" id="3.90.700.10:FF:000002">
    <property type="entry name" value="L-aspartate oxidase"/>
    <property type="match status" value="1"/>
</dbReference>
<dbReference type="NCBIfam" id="TIGR00551">
    <property type="entry name" value="nadB"/>
    <property type="match status" value="1"/>
</dbReference>
<dbReference type="InterPro" id="IPR003953">
    <property type="entry name" value="FAD-dep_OxRdtase_2_FAD-bd"/>
</dbReference>
<dbReference type="SUPFAM" id="SSF46977">
    <property type="entry name" value="Succinate dehydrogenase/fumarate reductase flavoprotein C-terminal domain"/>
    <property type="match status" value="1"/>
</dbReference>
<reference evidence="11" key="1">
    <citation type="submission" date="2020-05" db="EMBL/GenBank/DDBJ databases">
        <authorList>
            <person name="Chiriac C."/>
            <person name="Salcher M."/>
            <person name="Ghai R."/>
            <person name="Kavagutti S V."/>
        </authorList>
    </citation>
    <scope>NUCLEOTIDE SEQUENCE</scope>
</reference>
<dbReference type="AlphaFoldDB" id="A0A6J6CRJ8"/>
<dbReference type="InterPro" id="IPR005288">
    <property type="entry name" value="NadB"/>
</dbReference>
<evidence type="ECO:0000256" key="1">
    <source>
        <dbReference type="ARBA" id="ARBA00001974"/>
    </source>
</evidence>
<name>A0A6J6CRJ8_9ZZZZ</name>
<dbReference type="Gene3D" id="3.90.700.10">
    <property type="entry name" value="Succinate dehydrogenase/fumarate reductase flavoprotein, catalytic domain"/>
    <property type="match status" value="1"/>
</dbReference>
<evidence type="ECO:0000259" key="9">
    <source>
        <dbReference type="Pfam" id="PF00890"/>
    </source>
</evidence>
<evidence type="ECO:0000256" key="3">
    <source>
        <dbReference type="ARBA" id="ARBA00008562"/>
    </source>
</evidence>